<feature type="region of interest" description="Disordered" evidence="1">
    <location>
        <begin position="110"/>
        <end position="133"/>
    </location>
</feature>
<dbReference type="EMBL" id="MPDP01000124">
    <property type="protein sequence ID" value="KAK1478540.1"/>
    <property type="molecule type" value="Genomic_DNA"/>
</dbReference>
<name>A0AAI9Y3N0_9PEZI</name>
<evidence type="ECO:0000256" key="1">
    <source>
        <dbReference type="SAM" id="MobiDB-lite"/>
    </source>
</evidence>
<gene>
    <name evidence="2" type="ORF">CCUS01_04886</name>
</gene>
<feature type="compositionally biased region" description="Polar residues" evidence="1">
    <location>
        <begin position="121"/>
        <end position="131"/>
    </location>
</feature>
<organism evidence="2 3">
    <name type="scientific">Colletotrichum cuscutae</name>
    <dbReference type="NCBI Taxonomy" id="1209917"/>
    <lineage>
        <taxon>Eukaryota</taxon>
        <taxon>Fungi</taxon>
        <taxon>Dikarya</taxon>
        <taxon>Ascomycota</taxon>
        <taxon>Pezizomycotina</taxon>
        <taxon>Sordariomycetes</taxon>
        <taxon>Hypocreomycetidae</taxon>
        <taxon>Glomerellales</taxon>
        <taxon>Glomerellaceae</taxon>
        <taxon>Colletotrichum</taxon>
        <taxon>Colletotrichum acutatum species complex</taxon>
    </lineage>
</organism>
<evidence type="ECO:0000313" key="2">
    <source>
        <dbReference type="EMBL" id="KAK1478540.1"/>
    </source>
</evidence>
<protein>
    <submittedName>
        <fullName evidence="2">Uncharacterized protein</fullName>
    </submittedName>
</protein>
<evidence type="ECO:0000313" key="3">
    <source>
        <dbReference type="Proteomes" id="UP001239213"/>
    </source>
</evidence>
<comment type="caution">
    <text evidence="2">The sequence shown here is derived from an EMBL/GenBank/DDBJ whole genome shotgun (WGS) entry which is preliminary data.</text>
</comment>
<keyword evidence="3" id="KW-1185">Reference proteome</keyword>
<dbReference type="AlphaFoldDB" id="A0AAI9Y3N0"/>
<dbReference type="Proteomes" id="UP001239213">
    <property type="component" value="Unassembled WGS sequence"/>
</dbReference>
<accession>A0AAI9Y3N0</accession>
<sequence length="254" mass="27826">MRQALILVCLETKCLQEILHTRATEAFRPASIMRMRASHESSVNPRSFAQPPHVEAISMPTNLINRLQSFQTVPSAPIITRGNPNLQSESGRWIPFFVRPSNSVRVRQRGTTATYDRPHSPIQTSVTSSTKPPVPELTGLERPCANQAGPARTSQPPGPAVLRHAFYFRLAVVNPPAAEPATNYCAAAVCSGDSNYYQQRVAAKAACHQRTAKTLTTPLSQAAEMPPAVSCFFHIPEKLALLFQQTPESEVCPT</sequence>
<proteinExistence type="predicted"/>
<reference evidence="2" key="1">
    <citation type="submission" date="2016-11" db="EMBL/GenBank/DDBJ databases">
        <title>The genome sequence of Colletotrichum cuscutae.</title>
        <authorList>
            <person name="Baroncelli R."/>
        </authorList>
    </citation>
    <scope>NUCLEOTIDE SEQUENCE</scope>
    <source>
        <strain evidence="2">IMI 304802</strain>
    </source>
</reference>